<accession>A0A7C2V9L5</accession>
<dbReference type="PANTHER" id="PTHR34187">
    <property type="entry name" value="FGR18P"/>
    <property type="match status" value="1"/>
</dbReference>
<dbReference type="GO" id="GO:0005886">
    <property type="term" value="C:plasma membrane"/>
    <property type="evidence" value="ECO:0007669"/>
    <property type="project" value="UniProtKB-SubCell"/>
</dbReference>
<evidence type="ECO:0000256" key="2">
    <source>
        <dbReference type="ARBA" id="ARBA00022475"/>
    </source>
</evidence>
<gene>
    <name evidence="8" type="ORF">ENO47_02855</name>
</gene>
<comment type="subcellular location">
    <subcellularLocation>
        <location evidence="1">Cell membrane</location>
        <topology evidence="1">Multi-pass membrane protein</topology>
    </subcellularLocation>
</comment>
<evidence type="ECO:0000256" key="5">
    <source>
        <dbReference type="ARBA" id="ARBA00023136"/>
    </source>
</evidence>
<keyword evidence="3 6" id="KW-0812">Transmembrane</keyword>
<evidence type="ECO:0000256" key="1">
    <source>
        <dbReference type="ARBA" id="ARBA00004651"/>
    </source>
</evidence>
<evidence type="ECO:0000259" key="7">
    <source>
        <dbReference type="Pfam" id="PF02656"/>
    </source>
</evidence>
<feature type="transmembrane region" description="Helical" evidence="6">
    <location>
        <begin position="153"/>
        <end position="177"/>
    </location>
</feature>
<protein>
    <submittedName>
        <fullName evidence="8">DUF202 domain-containing protein</fullName>
    </submittedName>
</protein>
<keyword evidence="2" id="KW-1003">Cell membrane</keyword>
<evidence type="ECO:0000313" key="8">
    <source>
        <dbReference type="EMBL" id="HEW45599.1"/>
    </source>
</evidence>
<feature type="domain" description="DUF202" evidence="7">
    <location>
        <begin position="15"/>
        <end position="83"/>
    </location>
</feature>
<feature type="domain" description="DUF202" evidence="7">
    <location>
        <begin position="103"/>
        <end position="181"/>
    </location>
</feature>
<dbReference type="InterPro" id="IPR052053">
    <property type="entry name" value="IM_YidH-like"/>
</dbReference>
<dbReference type="AlphaFoldDB" id="A0A7C2V9L5"/>
<dbReference type="Pfam" id="PF02656">
    <property type="entry name" value="DUF202"/>
    <property type="match status" value="2"/>
</dbReference>
<evidence type="ECO:0000256" key="4">
    <source>
        <dbReference type="ARBA" id="ARBA00022989"/>
    </source>
</evidence>
<evidence type="ECO:0000256" key="6">
    <source>
        <dbReference type="SAM" id="Phobius"/>
    </source>
</evidence>
<feature type="transmembrane region" description="Helical" evidence="6">
    <location>
        <begin position="62"/>
        <end position="83"/>
    </location>
</feature>
<evidence type="ECO:0000256" key="3">
    <source>
        <dbReference type="ARBA" id="ARBA00022692"/>
    </source>
</evidence>
<dbReference type="EMBL" id="DSFP01000030">
    <property type="protein sequence ID" value="HEW45599.1"/>
    <property type="molecule type" value="Genomic_DNA"/>
</dbReference>
<name>A0A7C2V9L5_9AQUI</name>
<feature type="transmembrane region" description="Helical" evidence="6">
    <location>
        <begin position="112"/>
        <end position="132"/>
    </location>
</feature>
<proteinExistence type="predicted"/>
<reference evidence="8" key="1">
    <citation type="journal article" date="2020" name="mSystems">
        <title>Genome- and Community-Level Interaction Insights into Carbon Utilization and Element Cycling Functions of Hydrothermarchaeota in Hydrothermal Sediment.</title>
        <authorList>
            <person name="Zhou Z."/>
            <person name="Liu Y."/>
            <person name="Xu W."/>
            <person name="Pan J."/>
            <person name="Luo Z.H."/>
            <person name="Li M."/>
        </authorList>
    </citation>
    <scope>NUCLEOTIDE SEQUENCE [LARGE SCALE GENOMIC DNA]</scope>
    <source>
        <strain evidence="8">SpSt-132</strain>
    </source>
</reference>
<feature type="transmembrane region" description="Helical" evidence="6">
    <location>
        <begin position="197"/>
        <end position="214"/>
    </location>
</feature>
<keyword evidence="4 6" id="KW-1133">Transmembrane helix</keyword>
<feature type="transmembrane region" description="Helical" evidence="6">
    <location>
        <begin position="23"/>
        <end position="41"/>
    </location>
</feature>
<comment type="caution">
    <text evidence="8">The sequence shown here is derived from an EMBL/GenBank/DDBJ whole genome shotgun (WGS) entry which is preliminary data.</text>
</comment>
<dbReference type="InterPro" id="IPR003807">
    <property type="entry name" value="DUF202"/>
</dbReference>
<keyword evidence="5 6" id="KW-0472">Membrane</keyword>
<sequence length="217" mass="25156">MLIYKRLPSVRDARIYMSVERTYLGYIRLALYALSFALFLMKLEVLADITQKIDVSVILRTVAIASALIGDFLILLGALVFYWDISYIEGGIMVDKKEVVDPRIYMAAERTFLAWIRTSISLIIFGFVIERFEFFIRQLERVFSMHLGNGHQGLAKIGLFIISIGLITLILGAINFFRTIRQVDRGFYRTSLWYYKVYGLIIFLTCVVLTFYVLRII</sequence>
<dbReference type="PANTHER" id="PTHR34187:SF2">
    <property type="entry name" value="DUF202 DOMAIN-CONTAINING PROTEIN"/>
    <property type="match status" value="1"/>
</dbReference>
<organism evidence="8">
    <name type="scientific">Hydrogenobacter sp</name>
    <dbReference type="NCBI Taxonomy" id="2152829"/>
    <lineage>
        <taxon>Bacteria</taxon>
        <taxon>Pseudomonadati</taxon>
        <taxon>Aquificota</taxon>
        <taxon>Aquificia</taxon>
        <taxon>Aquificales</taxon>
        <taxon>Aquificaceae</taxon>
        <taxon>Hydrogenobacter</taxon>
    </lineage>
</organism>